<feature type="binding site" evidence="10 13">
    <location>
        <position position="178"/>
    </location>
    <ligand>
        <name>a divalent metal cation</name>
        <dbReference type="ChEBI" id="CHEBI:60240"/>
    </ligand>
</feature>
<dbReference type="EMBL" id="LWLG01000001">
    <property type="protein sequence ID" value="OAQ21550.1"/>
    <property type="molecule type" value="Genomic_DNA"/>
</dbReference>
<dbReference type="GO" id="GO:0004750">
    <property type="term" value="F:D-ribulose-phosphate 3-epimerase activity"/>
    <property type="evidence" value="ECO:0007669"/>
    <property type="project" value="UniProtKB-UniRule"/>
</dbReference>
<evidence type="ECO:0000313" key="16">
    <source>
        <dbReference type="Proteomes" id="UP000078390"/>
    </source>
</evidence>
<dbReference type="Proteomes" id="UP000078390">
    <property type="component" value="Unassembled WGS sequence"/>
</dbReference>
<feature type="binding site" evidence="10">
    <location>
        <begin position="178"/>
        <end position="180"/>
    </location>
    <ligand>
        <name>substrate</name>
    </ligand>
</feature>
<evidence type="ECO:0000313" key="15">
    <source>
        <dbReference type="EMBL" id="OAQ21550.1"/>
    </source>
</evidence>
<dbReference type="GO" id="GO:0005737">
    <property type="term" value="C:cytoplasm"/>
    <property type="evidence" value="ECO:0007669"/>
    <property type="project" value="UniProtKB-ARBA"/>
</dbReference>
<dbReference type="HAMAP" id="MF_02227">
    <property type="entry name" value="RPE"/>
    <property type="match status" value="1"/>
</dbReference>
<feature type="binding site" evidence="10 14">
    <location>
        <begin position="200"/>
        <end position="201"/>
    </location>
    <ligand>
        <name>substrate</name>
    </ligand>
</feature>
<organism evidence="15 16">
    <name type="scientific">Thermosulfurimonas dismutans</name>
    <dbReference type="NCBI Taxonomy" id="999894"/>
    <lineage>
        <taxon>Bacteria</taxon>
        <taxon>Pseudomonadati</taxon>
        <taxon>Thermodesulfobacteriota</taxon>
        <taxon>Thermodesulfobacteria</taxon>
        <taxon>Thermodesulfobacteriales</taxon>
        <taxon>Thermodesulfobacteriaceae</taxon>
        <taxon>Thermosulfurimonas</taxon>
    </lineage>
</organism>
<evidence type="ECO:0000256" key="14">
    <source>
        <dbReference type="PIRSR" id="PIRSR001461-3"/>
    </source>
</evidence>
<gene>
    <name evidence="10" type="primary">rpe</name>
    <name evidence="15" type="ORF">TDIS_0068</name>
</gene>
<evidence type="ECO:0000256" key="7">
    <source>
        <dbReference type="ARBA" id="ARBA00013188"/>
    </source>
</evidence>
<sequence>MKNLKIEIAPSILSADFSRLAEEVKTVEAAGADLLHLDVMDGHFVPNLTFGPQVVASLRPHTELPFDVHLMIEDPDRYLDEFARAGADWISVHAEACPHLHRTISRIKELGKKAGVALNPATPLSAIEWLLTDLDFVLVMSVNPGFGGQKFISFAVEKIKVLKTMIQDRGLAVKIQVDGGINPQTAPLVVAAGAEILVAGSAVFGKESYSEAIKALKEASKIAPKDLK</sequence>
<keyword evidence="13" id="KW-0170">Cobalt</keyword>
<comment type="catalytic activity">
    <reaction evidence="1 10 11">
        <text>D-ribulose 5-phosphate = D-xylulose 5-phosphate</text>
        <dbReference type="Rhea" id="RHEA:13677"/>
        <dbReference type="ChEBI" id="CHEBI:57737"/>
        <dbReference type="ChEBI" id="CHEBI:58121"/>
        <dbReference type="EC" id="5.1.3.1"/>
    </reaction>
</comment>
<evidence type="ECO:0000256" key="11">
    <source>
        <dbReference type="PIRNR" id="PIRNR001461"/>
    </source>
</evidence>
<feature type="binding site" evidence="10 14">
    <location>
        <position position="69"/>
    </location>
    <ligand>
        <name>substrate</name>
    </ligand>
</feature>
<feature type="binding site" evidence="10 13">
    <location>
        <position position="69"/>
    </location>
    <ligand>
        <name>a divalent metal cation</name>
        <dbReference type="ChEBI" id="CHEBI:60240"/>
    </ligand>
</feature>
<comment type="pathway">
    <text evidence="10">Carbohydrate degradation.</text>
</comment>
<comment type="function">
    <text evidence="10">Catalyzes the reversible epimerization of D-ribulose 5-phosphate to D-xylulose 5-phosphate.</text>
</comment>
<feature type="active site" description="Proton acceptor" evidence="10 12">
    <location>
        <position position="38"/>
    </location>
</feature>
<dbReference type="PIRSF" id="PIRSF001461">
    <property type="entry name" value="RPE"/>
    <property type="match status" value="1"/>
</dbReference>
<evidence type="ECO:0000256" key="6">
    <source>
        <dbReference type="ARBA" id="ARBA00009541"/>
    </source>
</evidence>
<proteinExistence type="inferred from homology"/>
<evidence type="ECO:0000256" key="1">
    <source>
        <dbReference type="ARBA" id="ARBA00001782"/>
    </source>
</evidence>
<reference evidence="15 16" key="1">
    <citation type="submission" date="2016-04" db="EMBL/GenBank/DDBJ databases">
        <title>Genome analysis of Thermosulfurimonas dismutans, the first thermophilic sulfur-disproportionating bacterium of the phylum Thermodesulfobacteria.</title>
        <authorList>
            <person name="Mardanov A.V."/>
            <person name="Beletsky A.V."/>
            <person name="Kadnikov V.V."/>
            <person name="Slobodkin A.I."/>
            <person name="Ravin N.V."/>
        </authorList>
    </citation>
    <scope>NUCLEOTIDE SEQUENCE [LARGE SCALE GENOMIC DNA]</scope>
    <source>
        <strain evidence="15 16">S95</strain>
    </source>
</reference>
<feature type="active site" description="Proton donor" evidence="10 12">
    <location>
        <position position="178"/>
    </location>
</feature>
<evidence type="ECO:0000256" key="9">
    <source>
        <dbReference type="ARBA" id="ARBA00023235"/>
    </source>
</evidence>
<evidence type="ECO:0000256" key="2">
    <source>
        <dbReference type="ARBA" id="ARBA00001936"/>
    </source>
</evidence>
<evidence type="ECO:0000256" key="13">
    <source>
        <dbReference type="PIRSR" id="PIRSR001461-2"/>
    </source>
</evidence>
<comment type="similarity">
    <text evidence="6 10 11">Belongs to the ribulose-phosphate 3-epimerase family.</text>
</comment>
<comment type="caution">
    <text evidence="15">The sequence shown here is derived from an EMBL/GenBank/DDBJ whole genome shotgun (WGS) entry which is preliminary data.</text>
</comment>
<feature type="binding site" evidence="10 13">
    <location>
        <position position="36"/>
    </location>
    <ligand>
        <name>a divalent metal cation</name>
        <dbReference type="ChEBI" id="CHEBI:60240"/>
    </ligand>
</feature>
<dbReference type="PATRIC" id="fig|999894.6.peg.68"/>
<keyword evidence="13" id="KW-0464">Manganese</keyword>
<keyword evidence="10 11" id="KW-0119">Carbohydrate metabolism</keyword>
<evidence type="ECO:0000256" key="8">
    <source>
        <dbReference type="ARBA" id="ARBA00022723"/>
    </source>
</evidence>
<comment type="cofactor">
    <cofactor evidence="2">
        <name>Mn(2+)</name>
        <dbReference type="ChEBI" id="CHEBI:29035"/>
    </cofactor>
</comment>
<feature type="binding site" evidence="10 14">
    <location>
        <position position="11"/>
    </location>
    <ligand>
        <name>substrate</name>
    </ligand>
</feature>
<dbReference type="NCBIfam" id="TIGR01163">
    <property type="entry name" value="rpe"/>
    <property type="match status" value="1"/>
</dbReference>
<dbReference type="Pfam" id="PF00834">
    <property type="entry name" value="Ribul_P_3_epim"/>
    <property type="match status" value="1"/>
</dbReference>
<evidence type="ECO:0000256" key="5">
    <source>
        <dbReference type="ARBA" id="ARBA00001954"/>
    </source>
</evidence>
<dbReference type="PROSITE" id="PS01085">
    <property type="entry name" value="RIBUL_P_3_EPIMER_1"/>
    <property type="match status" value="1"/>
</dbReference>
<keyword evidence="8 10" id="KW-0479">Metal-binding</keyword>
<dbReference type="InterPro" id="IPR013785">
    <property type="entry name" value="Aldolase_TIM"/>
</dbReference>
<dbReference type="OrthoDB" id="1645589at2"/>
<name>A0A179D622_9BACT</name>
<dbReference type="InterPro" id="IPR000056">
    <property type="entry name" value="Ribul_P_3_epim-like"/>
</dbReference>
<dbReference type="CDD" id="cd00429">
    <property type="entry name" value="RPE"/>
    <property type="match status" value="1"/>
</dbReference>
<keyword evidence="16" id="KW-1185">Reference proteome</keyword>
<dbReference type="Gene3D" id="3.20.20.70">
    <property type="entry name" value="Aldolase class I"/>
    <property type="match status" value="1"/>
</dbReference>
<comment type="cofactor">
    <cofactor evidence="5">
        <name>Fe(2+)</name>
        <dbReference type="ChEBI" id="CHEBI:29033"/>
    </cofactor>
</comment>
<dbReference type="PROSITE" id="PS01086">
    <property type="entry name" value="RIBUL_P_3_EPIMER_2"/>
    <property type="match status" value="1"/>
</dbReference>
<evidence type="ECO:0000256" key="4">
    <source>
        <dbReference type="ARBA" id="ARBA00001947"/>
    </source>
</evidence>
<dbReference type="RefSeq" id="WP_068668145.1">
    <property type="nucleotide sequence ID" value="NZ_LWLG01000001.1"/>
</dbReference>
<dbReference type="GO" id="GO:0046872">
    <property type="term" value="F:metal ion binding"/>
    <property type="evidence" value="ECO:0007669"/>
    <property type="project" value="UniProtKB-UniRule"/>
</dbReference>
<dbReference type="AlphaFoldDB" id="A0A179D622"/>
<dbReference type="EC" id="5.1.3.1" evidence="7 10"/>
<dbReference type="GO" id="GO:0006098">
    <property type="term" value="P:pentose-phosphate shunt"/>
    <property type="evidence" value="ECO:0007669"/>
    <property type="project" value="UniProtKB-UniRule"/>
</dbReference>
<dbReference type="PANTHER" id="PTHR11749">
    <property type="entry name" value="RIBULOSE-5-PHOSPHATE-3-EPIMERASE"/>
    <property type="match status" value="1"/>
</dbReference>
<dbReference type="InterPro" id="IPR011060">
    <property type="entry name" value="RibuloseP-bd_barrel"/>
</dbReference>
<dbReference type="FunFam" id="3.20.20.70:FF:000004">
    <property type="entry name" value="Ribulose-phosphate 3-epimerase"/>
    <property type="match status" value="1"/>
</dbReference>
<feature type="binding site" evidence="10 13">
    <location>
        <position position="38"/>
    </location>
    <ligand>
        <name>a divalent metal cation</name>
        <dbReference type="ChEBI" id="CHEBI:60240"/>
    </ligand>
</feature>
<evidence type="ECO:0000256" key="10">
    <source>
        <dbReference type="HAMAP-Rule" id="MF_02227"/>
    </source>
</evidence>
<evidence type="ECO:0000256" key="12">
    <source>
        <dbReference type="PIRSR" id="PIRSR001461-1"/>
    </source>
</evidence>
<dbReference type="InterPro" id="IPR026019">
    <property type="entry name" value="Ribul_P_3_epim"/>
</dbReference>
<keyword evidence="13" id="KW-0862">Zinc</keyword>
<feature type="binding site" evidence="10 14">
    <location>
        <begin position="145"/>
        <end position="148"/>
    </location>
    <ligand>
        <name>substrate</name>
    </ligand>
</feature>
<accession>A0A179D622</accession>
<dbReference type="SUPFAM" id="SSF51366">
    <property type="entry name" value="Ribulose-phoshate binding barrel"/>
    <property type="match status" value="1"/>
</dbReference>
<comment type="cofactor">
    <cofactor evidence="10 13">
        <name>a divalent metal cation</name>
        <dbReference type="ChEBI" id="CHEBI:60240"/>
    </cofactor>
    <text evidence="10 13">Binds 1 divalent metal cation per subunit.</text>
</comment>
<comment type="cofactor">
    <cofactor evidence="4">
        <name>Zn(2+)</name>
        <dbReference type="ChEBI" id="CHEBI:29105"/>
    </cofactor>
</comment>
<evidence type="ECO:0000256" key="3">
    <source>
        <dbReference type="ARBA" id="ARBA00001941"/>
    </source>
</evidence>
<feature type="binding site" evidence="14">
    <location>
        <position position="180"/>
    </location>
    <ligand>
        <name>substrate</name>
    </ligand>
</feature>
<protein>
    <recommendedName>
        <fullName evidence="7 10">Ribulose-phosphate 3-epimerase</fullName>
        <ecNumber evidence="7 10">5.1.3.1</ecNumber>
    </recommendedName>
</protein>
<dbReference type="GO" id="GO:0019323">
    <property type="term" value="P:pentose catabolic process"/>
    <property type="evidence" value="ECO:0007669"/>
    <property type="project" value="UniProtKB-UniRule"/>
</dbReference>
<dbReference type="STRING" id="999894.TDIS_0068"/>
<dbReference type="NCBIfam" id="NF004076">
    <property type="entry name" value="PRK05581.1-4"/>
    <property type="match status" value="1"/>
</dbReference>
<keyword evidence="9 10" id="KW-0413">Isomerase</keyword>
<comment type="cofactor">
    <cofactor evidence="3">
        <name>Co(2+)</name>
        <dbReference type="ChEBI" id="CHEBI:48828"/>
    </cofactor>
</comment>